<keyword evidence="5" id="KW-0653">Protein transport</keyword>
<dbReference type="EMBL" id="KE145355">
    <property type="protein sequence ID" value="EPE35166.1"/>
    <property type="molecule type" value="Genomic_DNA"/>
</dbReference>
<name>S3DT77_GLAL2</name>
<feature type="compositionally biased region" description="Polar residues" evidence="8">
    <location>
        <begin position="387"/>
        <end position="407"/>
    </location>
</feature>
<evidence type="ECO:0000313" key="10">
    <source>
        <dbReference type="EMBL" id="EPE35166.1"/>
    </source>
</evidence>
<feature type="compositionally biased region" description="Polar residues" evidence="8">
    <location>
        <begin position="425"/>
        <end position="439"/>
    </location>
</feature>
<evidence type="ECO:0000259" key="9">
    <source>
        <dbReference type="Pfam" id="PF18388"/>
    </source>
</evidence>
<dbReference type="Pfam" id="PF18388">
    <property type="entry name" value="ATG29_N"/>
    <property type="match status" value="1"/>
</dbReference>
<evidence type="ECO:0000313" key="11">
    <source>
        <dbReference type="Proteomes" id="UP000016922"/>
    </source>
</evidence>
<feature type="compositionally biased region" description="Basic residues" evidence="8">
    <location>
        <begin position="266"/>
        <end position="275"/>
    </location>
</feature>
<protein>
    <recommendedName>
        <fullName evidence="3">Autophagy-related protein 29</fullName>
    </recommendedName>
</protein>
<dbReference type="GO" id="GO:0015031">
    <property type="term" value="P:protein transport"/>
    <property type="evidence" value="ECO:0007669"/>
    <property type="project" value="UniProtKB-KW"/>
</dbReference>
<evidence type="ECO:0000256" key="3">
    <source>
        <dbReference type="ARBA" id="ARBA00013784"/>
    </source>
</evidence>
<dbReference type="HOGENOM" id="CLU_027589_1_0_1"/>
<reference evidence="10 11" key="1">
    <citation type="journal article" date="2013" name="BMC Genomics">
        <title>Genomics-driven discovery of the pneumocandin biosynthetic gene cluster in the fungus Glarea lozoyensis.</title>
        <authorList>
            <person name="Chen L."/>
            <person name="Yue Q."/>
            <person name="Zhang X."/>
            <person name="Xiang M."/>
            <person name="Wang C."/>
            <person name="Li S."/>
            <person name="Che Y."/>
            <person name="Ortiz-Lopez F.J."/>
            <person name="Bills G.F."/>
            <person name="Liu X."/>
            <person name="An Z."/>
        </authorList>
    </citation>
    <scope>NUCLEOTIDE SEQUENCE [LARGE SCALE GENOMIC DNA]</scope>
    <source>
        <strain evidence="11">ATCC 20868 / MF5171</strain>
    </source>
</reference>
<dbReference type="AlphaFoldDB" id="S3DT77"/>
<dbReference type="GO" id="GO:0000045">
    <property type="term" value="P:autophagosome assembly"/>
    <property type="evidence" value="ECO:0007669"/>
    <property type="project" value="InterPro"/>
</dbReference>
<feature type="domain" description="Atg29 N-terminal" evidence="9">
    <location>
        <begin position="8"/>
        <end position="61"/>
    </location>
</feature>
<feature type="compositionally biased region" description="Low complexity" evidence="8">
    <location>
        <begin position="326"/>
        <end position="342"/>
    </location>
</feature>
<dbReference type="OMA" id="WNASKDQ"/>
<dbReference type="eggNOG" id="ENOG502S3V4">
    <property type="taxonomic scope" value="Eukaryota"/>
</dbReference>
<feature type="compositionally biased region" description="Basic and acidic residues" evidence="8">
    <location>
        <begin position="294"/>
        <end position="308"/>
    </location>
</feature>
<dbReference type="InterPro" id="IPR039362">
    <property type="entry name" value="ATG29_sf"/>
</dbReference>
<keyword evidence="6" id="KW-0072">Autophagy</keyword>
<feature type="compositionally biased region" description="Basic and acidic residues" evidence="8">
    <location>
        <begin position="343"/>
        <end position="352"/>
    </location>
</feature>
<evidence type="ECO:0000256" key="4">
    <source>
        <dbReference type="ARBA" id="ARBA00022448"/>
    </source>
</evidence>
<dbReference type="KEGG" id="glz:GLAREA_10862"/>
<evidence type="ECO:0000256" key="7">
    <source>
        <dbReference type="ARBA" id="ARBA00060351"/>
    </source>
</evidence>
<dbReference type="GeneID" id="19469907"/>
<comment type="similarity">
    <text evidence="2">Belongs to the ATG29 family.</text>
</comment>
<keyword evidence="11" id="KW-1185">Reference proteome</keyword>
<dbReference type="OrthoDB" id="10259236at2759"/>
<organism evidence="10 11">
    <name type="scientific">Glarea lozoyensis (strain ATCC 20868 / MF5171)</name>
    <dbReference type="NCBI Taxonomy" id="1116229"/>
    <lineage>
        <taxon>Eukaryota</taxon>
        <taxon>Fungi</taxon>
        <taxon>Dikarya</taxon>
        <taxon>Ascomycota</taxon>
        <taxon>Pezizomycotina</taxon>
        <taxon>Leotiomycetes</taxon>
        <taxon>Helotiales</taxon>
        <taxon>Helotiaceae</taxon>
        <taxon>Glarea</taxon>
    </lineage>
</organism>
<proteinExistence type="inferred from homology"/>
<dbReference type="PANTHER" id="PTHR40012">
    <property type="entry name" value="AUTOPHAGY-RELATED PROTEIN 29"/>
    <property type="match status" value="1"/>
</dbReference>
<dbReference type="STRING" id="1116229.S3DT77"/>
<dbReference type="Gene3D" id="1.10.10.2570">
    <property type="match status" value="1"/>
</dbReference>
<evidence type="ECO:0000256" key="2">
    <source>
        <dbReference type="ARBA" id="ARBA00010082"/>
    </source>
</evidence>
<dbReference type="PANTHER" id="PTHR40012:SF1">
    <property type="entry name" value="AUTOPHAGY-RELATED PROTEIN 29"/>
    <property type="match status" value="1"/>
</dbReference>
<feature type="compositionally biased region" description="Low complexity" evidence="8">
    <location>
        <begin position="246"/>
        <end position="261"/>
    </location>
</feature>
<keyword evidence="4" id="KW-0813">Transport</keyword>
<comment type="subcellular location">
    <subcellularLocation>
        <location evidence="1">Preautophagosomal structure</location>
    </subcellularLocation>
</comment>
<gene>
    <name evidence="10" type="ORF">GLAREA_10862</name>
</gene>
<feature type="compositionally biased region" description="Polar residues" evidence="8">
    <location>
        <begin position="188"/>
        <end position="207"/>
    </location>
</feature>
<dbReference type="FunFam" id="1.10.10.2570:FF:000001">
    <property type="entry name" value="Autophagy-related protein 29"/>
    <property type="match status" value="1"/>
</dbReference>
<dbReference type="InterPro" id="IPR040666">
    <property type="entry name" value="Atg29_N"/>
</dbReference>
<feature type="compositionally biased region" description="Acidic residues" evidence="8">
    <location>
        <begin position="281"/>
        <end position="290"/>
    </location>
</feature>
<dbReference type="RefSeq" id="XP_008078153.1">
    <property type="nucleotide sequence ID" value="XM_008079962.1"/>
</dbReference>
<dbReference type="GO" id="GO:0000407">
    <property type="term" value="C:phagophore assembly site"/>
    <property type="evidence" value="ECO:0007669"/>
    <property type="project" value="UniProtKB-SubCell"/>
</dbReference>
<sequence length="439" mass="46910">MSTSDPSYTVFIRLPFPRGDFVDPPAVEWDASKDKALWKTLNKYSKNSDIDWNELATKFEVSQAFLLQQAAWLYEQKLLHVRAQMRKVGASKGSAAPSPVPGSTYETSGGELMGRTNSGGGGGLHQALLGMKAHILAGPRTSSALSARKEIPVARNDAIPGTPVGRAMGMSIFRYTKQSLIPPAPPFSRTSSANTTVTSRNMPQTSPRLAHATLNRRSLSPKPPRSRPASIAHDPPAISPQPDPLSSPSSEPTSSSDSEPPAQSRLLRRPPRFTTKHGQSEDGDGSDDEPAFTQHHDPSATLREDPRNTTRRNVPTHKKSIATVNQSQTSDSSASSAATPARARPDPVPKEGAHRHRLTGPLSPRRTAELAGRSPISKGKGREGSDGTPSMGSSFSDLDDASVTQSALEEALASNMQAGGGMASRMSSISQALRSKYLN</sequence>
<dbReference type="Proteomes" id="UP000016922">
    <property type="component" value="Unassembled WGS sequence"/>
</dbReference>
<feature type="region of interest" description="Disordered" evidence="8">
    <location>
        <begin position="182"/>
        <end position="439"/>
    </location>
</feature>
<evidence type="ECO:0000256" key="1">
    <source>
        <dbReference type="ARBA" id="ARBA00004329"/>
    </source>
</evidence>
<evidence type="ECO:0000256" key="6">
    <source>
        <dbReference type="ARBA" id="ARBA00023006"/>
    </source>
</evidence>
<accession>S3DT77</accession>
<evidence type="ECO:0000256" key="8">
    <source>
        <dbReference type="SAM" id="MobiDB-lite"/>
    </source>
</evidence>
<evidence type="ECO:0000256" key="5">
    <source>
        <dbReference type="ARBA" id="ARBA00022927"/>
    </source>
</evidence>
<comment type="function">
    <text evidence="7">Plays a role in autophagy. Functions at the preautophagosomal structure (PAS) in order to form normal autophagosomes under starvation conditions. Also plays a role in mitophagy and regulation of filamentous growth.</text>
</comment>
<dbReference type="InterPro" id="IPR039113">
    <property type="entry name" value="ATG29"/>
</dbReference>